<keyword evidence="2" id="KW-1185">Reference proteome</keyword>
<evidence type="ECO:0000313" key="1">
    <source>
        <dbReference type="EMBL" id="CAI6348962.1"/>
    </source>
</evidence>
<reference evidence="1 2" key="1">
    <citation type="submission" date="2023-01" db="EMBL/GenBank/DDBJ databases">
        <authorList>
            <person name="Whitehead M."/>
        </authorList>
    </citation>
    <scope>NUCLEOTIDE SEQUENCE [LARGE SCALE GENOMIC DNA]</scope>
</reference>
<comment type="caution">
    <text evidence="1">The sequence shown here is derived from an EMBL/GenBank/DDBJ whole genome shotgun (WGS) entry which is preliminary data.</text>
</comment>
<sequence>MVDSYQLSSIEKIKPLFQMLSHPLKKENISLDVIKSALVLFPPNTEDAKCKDIDTVQAEMEILIGMCHGSDSNTFDILINKYEEMKHILPWANKISTLWATLKNRRINI</sequence>
<evidence type="ECO:0000313" key="2">
    <source>
        <dbReference type="Proteomes" id="UP001160148"/>
    </source>
</evidence>
<gene>
    <name evidence="1" type="ORF">MEUPH1_LOCUS5580</name>
</gene>
<organism evidence="1 2">
    <name type="scientific">Macrosiphum euphorbiae</name>
    <name type="common">potato aphid</name>
    <dbReference type="NCBI Taxonomy" id="13131"/>
    <lineage>
        <taxon>Eukaryota</taxon>
        <taxon>Metazoa</taxon>
        <taxon>Ecdysozoa</taxon>
        <taxon>Arthropoda</taxon>
        <taxon>Hexapoda</taxon>
        <taxon>Insecta</taxon>
        <taxon>Pterygota</taxon>
        <taxon>Neoptera</taxon>
        <taxon>Paraneoptera</taxon>
        <taxon>Hemiptera</taxon>
        <taxon>Sternorrhyncha</taxon>
        <taxon>Aphidomorpha</taxon>
        <taxon>Aphidoidea</taxon>
        <taxon>Aphididae</taxon>
        <taxon>Macrosiphini</taxon>
        <taxon>Macrosiphum</taxon>
    </lineage>
</organism>
<accession>A0AAV0W0T4</accession>
<dbReference type="EMBL" id="CARXXK010000001">
    <property type="protein sequence ID" value="CAI6348962.1"/>
    <property type="molecule type" value="Genomic_DNA"/>
</dbReference>
<dbReference type="Proteomes" id="UP001160148">
    <property type="component" value="Unassembled WGS sequence"/>
</dbReference>
<dbReference type="AlphaFoldDB" id="A0AAV0W0T4"/>
<proteinExistence type="predicted"/>
<name>A0AAV0W0T4_9HEMI</name>
<protein>
    <submittedName>
        <fullName evidence="1">Uncharacterized protein</fullName>
    </submittedName>
</protein>